<dbReference type="KEGG" id="vg:13996027"/>
<accession>K4JSK4</accession>
<protein>
    <submittedName>
        <fullName evidence="1">Uncharacterized protein</fullName>
    </submittedName>
</protein>
<name>K4JSK4_9CAUD</name>
<dbReference type="Proteomes" id="UP000000461">
    <property type="component" value="Segment"/>
</dbReference>
<dbReference type="EMBL" id="JX100814">
    <property type="protein sequence ID" value="AFU86728.1"/>
    <property type="molecule type" value="Genomic_DNA"/>
</dbReference>
<keyword evidence="2" id="KW-1185">Reference proteome</keyword>
<reference evidence="1 2" key="1">
    <citation type="journal article" date="2012" name="BMC Genomics">
        <title>The Caulobacter crescentus phage phiCbK: genomics of a canonical phage.</title>
        <authorList>
            <person name="Gill J.J."/>
            <person name="Berry J.D."/>
            <person name="Russell W.K."/>
            <person name="Lessor L."/>
            <person name="Escobar Garcia D.A."/>
            <person name="Hernandez D."/>
            <person name="Kane A."/>
            <person name="Keene J."/>
            <person name="Maddox M."/>
            <person name="Martin R."/>
            <person name="Mohan S."/>
            <person name="Thorn A.M."/>
            <person name="Russell D.H."/>
            <person name="Young R."/>
        </authorList>
    </citation>
    <scope>NUCLEOTIDE SEQUENCE [LARGE SCALE GENOMIC DNA]</scope>
</reference>
<proteinExistence type="predicted"/>
<evidence type="ECO:0000313" key="1">
    <source>
        <dbReference type="EMBL" id="AFU86728.1"/>
    </source>
</evidence>
<sequence>MSRRYTGPRFWVSEDGHVHQIQDGVTNVVATLSADEMKRLRKCGWNIGSSTRRYAYNPASILRNALGAAR</sequence>
<organism evidence="1 2">
    <name type="scientific">Caulobacter phage CcrRogue</name>
    <dbReference type="NCBI Taxonomy" id="2927986"/>
    <lineage>
        <taxon>Viruses</taxon>
        <taxon>Duplodnaviria</taxon>
        <taxon>Heunggongvirae</taxon>
        <taxon>Uroviricota</taxon>
        <taxon>Caudoviricetes</taxon>
        <taxon>Jeanschmidtviridae</taxon>
        <taxon>Poindextervirus</taxon>
        <taxon>Poindextervirus rogue</taxon>
    </lineage>
</organism>
<evidence type="ECO:0000313" key="2">
    <source>
        <dbReference type="Proteomes" id="UP000000461"/>
    </source>
</evidence>
<gene>
    <name evidence="1" type="ORF">CcrRogue_gp246</name>
</gene>